<evidence type="ECO:0000313" key="1">
    <source>
        <dbReference type="EMBL" id="KKM21606.1"/>
    </source>
</evidence>
<dbReference type="AlphaFoldDB" id="A0A0F9I1V9"/>
<protein>
    <submittedName>
        <fullName evidence="1">Uncharacterized protein</fullName>
    </submittedName>
</protein>
<proteinExistence type="predicted"/>
<comment type="caution">
    <text evidence="1">The sequence shown here is derived from an EMBL/GenBank/DDBJ whole genome shotgun (WGS) entry which is preliminary data.</text>
</comment>
<reference evidence="1" key="1">
    <citation type="journal article" date="2015" name="Nature">
        <title>Complex archaea that bridge the gap between prokaryotes and eukaryotes.</title>
        <authorList>
            <person name="Spang A."/>
            <person name="Saw J.H."/>
            <person name="Jorgensen S.L."/>
            <person name="Zaremba-Niedzwiedzka K."/>
            <person name="Martijn J."/>
            <person name="Lind A.E."/>
            <person name="van Eijk R."/>
            <person name="Schleper C."/>
            <person name="Guy L."/>
            <person name="Ettema T.J."/>
        </authorList>
    </citation>
    <scope>NUCLEOTIDE SEQUENCE</scope>
</reference>
<gene>
    <name evidence="1" type="ORF">LCGC14_1633760</name>
</gene>
<name>A0A0F9I1V9_9ZZZZ</name>
<dbReference type="EMBL" id="LAZR01013515">
    <property type="protein sequence ID" value="KKM21606.1"/>
    <property type="molecule type" value="Genomic_DNA"/>
</dbReference>
<sequence>MKDGIKQTKSNLLKSIELLRELLDEQRMALLYLKFDVECLHREKKSLQKEIDELRGEK</sequence>
<organism evidence="1">
    <name type="scientific">marine sediment metagenome</name>
    <dbReference type="NCBI Taxonomy" id="412755"/>
    <lineage>
        <taxon>unclassified sequences</taxon>
        <taxon>metagenomes</taxon>
        <taxon>ecological metagenomes</taxon>
    </lineage>
</organism>
<accession>A0A0F9I1V9</accession>